<comment type="subcellular location">
    <subcellularLocation>
        <location evidence="2">Membrane</location>
    </subcellularLocation>
</comment>
<proteinExistence type="predicted"/>
<evidence type="ECO:0000256" key="7">
    <source>
        <dbReference type="ARBA" id="ARBA00023012"/>
    </source>
</evidence>
<dbReference type="InterPro" id="IPR036097">
    <property type="entry name" value="HisK_dim/P_sf"/>
</dbReference>
<dbReference type="Gene3D" id="1.10.287.130">
    <property type="match status" value="1"/>
</dbReference>
<feature type="transmembrane region" description="Helical" evidence="9">
    <location>
        <begin position="176"/>
        <end position="196"/>
    </location>
</feature>
<evidence type="ECO:0000256" key="4">
    <source>
        <dbReference type="ARBA" id="ARBA00022553"/>
    </source>
</evidence>
<comment type="caution">
    <text evidence="11">The sequence shown here is derived from an EMBL/GenBank/DDBJ whole genome shotgun (WGS) entry which is preliminary data.</text>
</comment>
<dbReference type="InterPro" id="IPR004358">
    <property type="entry name" value="Sig_transdc_His_kin-like_C"/>
</dbReference>
<dbReference type="InterPro" id="IPR050736">
    <property type="entry name" value="Sensor_HK_Regulatory"/>
</dbReference>
<dbReference type="CDD" id="cd00082">
    <property type="entry name" value="HisKA"/>
    <property type="match status" value="1"/>
</dbReference>
<dbReference type="Gene3D" id="3.30.565.10">
    <property type="entry name" value="Histidine kinase-like ATPase, C-terminal domain"/>
    <property type="match status" value="1"/>
</dbReference>
<keyword evidence="8 9" id="KW-0472">Membrane</keyword>
<sequence>MFKKLHRQMTFFCTLITSLILISMTCLCLLIAERNTKERSYISFSDNLTSIFSYFEEQNVISHQWLLQMESTYHLKMHILDNGNPLFSQRLGSSDEYPPELFEQARDIAYRKYGIDSSDLSYRELSYNHAEFKMHGEDSGEYYASVALIPKKNGVLNVTALYSLDAQEKELRHQRLLFASIDVLAVLLLFLFSWHFTKRMIKPIRESRERQSQFIAAASHELRSPLTVILSSLSAMKMADKEQAEAFSDTIQAEGQRMSRLIGDMLSLANADNRSWSIHASNVEPDTLLLQTYEKFESLASQKGLRLSVNIPDEDCPACSMDGERIAQVLSILIDNAMSYTPKGGQITLSLARSCSKLSYTVADNGPGIPDDQKEAVFERFYRTDKSHKSKSHFGLGLCIAQEIVKLHKGRIQVKDTPGGGATFTVVLPVQNTFTNCSST</sequence>
<dbReference type="FunFam" id="1.10.287.130:FF:000001">
    <property type="entry name" value="Two-component sensor histidine kinase"/>
    <property type="match status" value="1"/>
</dbReference>
<name>A0AB73T3C7_9FIRM</name>
<dbReference type="SUPFAM" id="SSF55874">
    <property type="entry name" value="ATPase domain of HSP90 chaperone/DNA topoisomerase II/histidine kinase"/>
    <property type="match status" value="1"/>
</dbReference>
<dbReference type="Proteomes" id="UP000245412">
    <property type="component" value="Unassembled WGS sequence"/>
</dbReference>
<dbReference type="InterPro" id="IPR036890">
    <property type="entry name" value="HATPase_C_sf"/>
</dbReference>
<evidence type="ECO:0000256" key="3">
    <source>
        <dbReference type="ARBA" id="ARBA00012438"/>
    </source>
</evidence>
<evidence type="ECO:0000256" key="1">
    <source>
        <dbReference type="ARBA" id="ARBA00000085"/>
    </source>
</evidence>
<dbReference type="GO" id="GO:0000155">
    <property type="term" value="F:phosphorelay sensor kinase activity"/>
    <property type="evidence" value="ECO:0007669"/>
    <property type="project" value="InterPro"/>
</dbReference>
<dbReference type="SMART" id="SM00388">
    <property type="entry name" value="HisKA"/>
    <property type="match status" value="1"/>
</dbReference>
<feature type="domain" description="Histidine kinase" evidence="10">
    <location>
        <begin position="217"/>
        <end position="432"/>
    </location>
</feature>
<dbReference type="RefSeq" id="WP_109626783.1">
    <property type="nucleotide sequence ID" value="NZ_JANKBI010000007.1"/>
</dbReference>
<dbReference type="SUPFAM" id="SSF47384">
    <property type="entry name" value="Homodimeric domain of signal transducing histidine kinase"/>
    <property type="match status" value="1"/>
</dbReference>
<keyword evidence="7" id="KW-0902">Two-component regulatory system</keyword>
<protein>
    <recommendedName>
        <fullName evidence="3">histidine kinase</fullName>
        <ecNumber evidence="3">2.7.13.3</ecNumber>
    </recommendedName>
</protein>
<dbReference type="PROSITE" id="PS50109">
    <property type="entry name" value="HIS_KIN"/>
    <property type="match status" value="1"/>
</dbReference>
<organism evidence="11 12">
    <name type="scientific">Murimonas intestini</name>
    <dbReference type="NCBI Taxonomy" id="1337051"/>
    <lineage>
        <taxon>Bacteria</taxon>
        <taxon>Bacillati</taxon>
        <taxon>Bacillota</taxon>
        <taxon>Clostridia</taxon>
        <taxon>Lachnospirales</taxon>
        <taxon>Lachnospiraceae</taxon>
        <taxon>Murimonas</taxon>
    </lineage>
</organism>
<keyword evidence="6 11" id="KW-0418">Kinase</keyword>
<dbReference type="PRINTS" id="PR00344">
    <property type="entry name" value="BCTRLSENSOR"/>
</dbReference>
<dbReference type="PANTHER" id="PTHR43711:SF1">
    <property type="entry name" value="HISTIDINE KINASE 1"/>
    <property type="match status" value="1"/>
</dbReference>
<evidence type="ECO:0000259" key="10">
    <source>
        <dbReference type="PROSITE" id="PS50109"/>
    </source>
</evidence>
<keyword evidence="4" id="KW-0597">Phosphoprotein</keyword>
<dbReference type="Pfam" id="PF02518">
    <property type="entry name" value="HATPase_c"/>
    <property type="match status" value="1"/>
</dbReference>
<keyword evidence="12" id="KW-1185">Reference proteome</keyword>
<evidence type="ECO:0000256" key="6">
    <source>
        <dbReference type="ARBA" id="ARBA00022777"/>
    </source>
</evidence>
<evidence type="ECO:0000256" key="2">
    <source>
        <dbReference type="ARBA" id="ARBA00004370"/>
    </source>
</evidence>
<comment type="catalytic activity">
    <reaction evidence="1">
        <text>ATP + protein L-histidine = ADP + protein N-phospho-L-histidine.</text>
        <dbReference type="EC" id="2.7.13.3"/>
    </reaction>
</comment>
<reference evidence="11 12" key="1">
    <citation type="submission" date="2018-05" db="EMBL/GenBank/DDBJ databases">
        <authorList>
            <person name="Goeker M."/>
            <person name="Huntemann M."/>
            <person name="Clum A."/>
            <person name="Pillay M."/>
            <person name="Palaniappan K."/>
            <person name="Varghese N."/>
            <person name="Mikhailova N."/>
            <person name="Stamatis D."/>
            <person name="Reddy T."/>
            <person name="Daum C."/>
            <person name="Shapiro N."/>
            <person name="Ivanova N."/>
            <person name="Kyrpides N."/>
            <person name="Woyke T."/>
        </authorList>
    </citation>
    <scope>NUCLEOTIDE SEQUENCE [LARGE SCALE GENOMIC DNA]</scope>
    <source>
        <strain evidence="11 12">DSM 26524</strain>
    </source>
</reference>
<dbReference type="InterPro" id="IPR003661">
    <property type="entry name" value="HisK_dim/P_dom"/>
</dbReference>
<dbReference type="SMART" id="SM00387">
    <property type="entry name" value="HATPase_c"/>
    <property type="match status" value="1"/>
</dbReference>
<evidence type="ECO:0000256" key="5">
    <source>
        <dbReference type="ARBA" id="ARBA00022679"/>
    </source>
</evidence>
<keyword evidence="5" id="KW-0808">Transferase</keyword>
<evidence type="ECO:0000256" key="9">
    <source>
        <dbReference type="SAM" id="Phobius"/>
    </source>
</evidence>
<dbReference type="FunFam" id="3.30.565.10:FF:000006">
    <property type="entry name" value="Sensor histidine kinase WalK"/>
    <property type="match status" value="1"/>
</dbReference>
<dbReference type="CDD" id="cd00075">
    <property type="entry name" value="HATPase"/>
    <property type="match status" value="1"/>
</dbReference>
<gene>
    <name evidence="11" type="ORF">C7383_10754</name>
</gene>
<dbReference type="InterPro" id="IPR005467">
    <property type="entry name" value="His_kinase_dom"/>
</dbReference>
<evidence type="ECO:0000313" key="12">
    <source>
        <dbReference type="Proteomes" id="UP000245412"/>
    </source>
</evidence>
<dbReference type="InterPro" id="IPR003594">
    <property type="entry name" value="HATPase_dom"/>
</dbReference>
<dbReference type="EC" id="2.7.13.3" evidence="3"/>
<keyword evidence="9" id="KW-1133">Transmembrane helix</keyword>
<dbReference type="PANTHER" id="PTHR43711">
    <property type="entry name" value="TWO-COMPONENT HISTIDINE KINASE"/>
    <property type="match status" value="1"/>
</dbReference>
<evidence type="ECO:0000256" key="8">
    <source>
        <dbReference type="ARBA" id="ARBA00023136"/>
    </source>
</evidence>
<evidence type="ECO:0000313" key="11">
    <source>
        <dbReference type="EMBL" id="PWJ75047.1"/>
    </source>
</evidence>
<accession>A0AB73T3C7</accession>
<dbReference type="EMBL" id="QGGY01000007">
    <property type="protein sequence ID" value="PWJ75047.1"/>
    <property type="molecule type" value="Genomic_DNA"/>
</dbReference>
<dbReference type="GO" id="GO:0016020">
    <property type="term" value="C:membrane"/>
    <property type="evidence" value="ECO:0007669"/>
    <property type="project" value="UniProtKB-SubCell"/>
</dbReference>
<dbReference type="AlphaFoldDB" id="A0AB73T3C7"/>
<dbReference type="Pfam" id="PF00512">
    <property type="entry name" value="HisKA"/>
    <property type="match status" value="1"/>
</dbReference>
<keyword evidence="9" id="KW-0812">Transmembrane</keyword>